<dbReference type="EMBL" id="AHMM02000002">
    <property type="protein sequence ID" value="EQA38909.1"/>
    <property type="molecule type" value="Genomic_DNA"/>
</dbReference>
<organism evidence="1 2">
    <name type="scientific">Leptospira inadai serovar Lyme str. 10</name>
    <dbReference type="NCBI Taxonomy" id="1049790"/>
    <lineage>
        <taxon>Bacteria</taxon>
        <taxon>Pseudomonadati</taxon>
        <taxon>Spirochaetota</taxon>
        <taxon>Spirochaetia</taxon>
        <taxon>Leptospirales</taxon>
        <taxon>Leptospiraceae</taxon>
        <taxon>Leptospira</taxon>
    </lineage>
</organism>
<name>V6I0W8_9LEPT</name>
<accession>V6I0W8</accession>
<proteinExistence type="predicted"/>
<evidence type="ECO:0000313" key="1">
    <source>
        <dbReference type="EMBL" id="EQA38909.1"/>
    </source>
</evidence>
<dbReference type="AlphaFoldDB" id="V6I0W8"/>
<gene>
    <name evidence="1" type="ORF">LEP1GSC047_0203</name>
</gene>
<reference evidence="1 2" key="1">
    <citation type="submission" date="2013-05" db="EMBL/GenBank/DDBJ databases">
        <authorList>
            <person name="Harkins D.M."/>
            <person name="Durkin A.S."/>
            <person name="Brinkac L.M."/>
            <person name="Haft D.H."/>
            <person name="Selengut J.D."/>
            <person name="Sanka R."/>
            <person name="DePew J."/>
            <person name="Purushe J."/>
            <person name="Hartskeerl R.A."/>
            <person name="Ahmed A."/>
            <person name="van der Linden H."/>
            <person name="Goris M.G.A."/>
            <person name="Vinetz J.M."/>
            <person name="Sutton G.G."/>
            <person name="Nierman W.C."/>
            <person name="Fouts D.E."/>
        </authorList>
    </citation>
    <scope>NUCLEOTIDE SEQUENCE [LARGE SCALE GENOMIC DNA]</scope>
    <source>
        <strain evidence="1 2">10</strain>
    </source>
</reference>
<dbReference type="Proteomes" id="UP000018719">
    <property type="component" value="Unassembled WGS sequence"/>
</dbReference>
<protein>
    <submittedName>
        <fullName evidence="1">Uncharacterized protein</fullName>
    </submittedName>
</protein>
<sequence>MIFNHLKKSKDLKNVMKNFIKLPPKEQKAFSSLIASFAKKKN</sequence>
<comment type="caution">
    <text evidence="1">The sequence shown here is derived from an EMBL/GenBank/DDBJ whole genome shotgun (WGS) entry which is preliminary data.</text>
</comment>
<evidence type="ECO:0000313" key="2">
    <source>
        <dbReference type="Proteomes" id="UP000018719"/>
    </source>
</evidence>